<comment type="caution">
    <text evidence="3">The sequence shown here is derived from an EMBL/GenBank/DDBJ whole genome shotgun (WGS) entry which is preliminary data.</text>
</comment>
<name>A0A4R1F8P7_9GAMM</name>
<accession>A0A4R1F8P7</accession>
<evidence type="ECO:0000313" key="3">
    <source>
        <dbReference type="EMBL" id="TCJ89142.1"/>
    </source>
</evidence>
<dbReference type="PANTHER" id="PTHR13847">
    <property type="entry name" value="SARCOSINE DEHYDROGENASE-RELATED"/>
    <property type="match status" value="1"/>
</dbReference>
<evidence type="ECO:0000313" key="4">
    <source>
        <dbReference type="Proteomes" id="UP000294887"/>
    </source>
</evidence>
<protein>
    <submittedName>
        <fullName evidence="3">Glycine/D-amino acid oxidase-like deaminating enzyme</fullName>
    </submittedName>
</protein>
<dbReference type="EMBL" id="SMFQ01000002">
    <property type="protein sequence ID" value="TCJ89142.1"/>
    <property type="molecule type" value="Genomic_DNA"/>
</dbReference>
<dbReference type="Proteomes" id="UP000294887">
    <property type="component" value="Unassembled WGS sequence"/>
</dbReference>
<dbReference type="PANTHER" id="PTHR13847:SF281">
    <property type="entry name" value="FAD DEPENDENT OXIDOREDUCTASE DOMAIN-CONTAINING PROTEIN"/>
    <property type="match status" value="1"/>
</dbReference>
<sequence length="430" mass="47667">MLKFKDADQSLWQHTAVKLTRPEPLKGAVKADVTIVGAGFTGLRTALELAQKGVNVIVLDMHEPGWGASGRSGGQVNPLAHAQPSEIIEQLGDVFGNRVLNNYIHSADEVFDLIDKHDLKCDSVRKGWLRAAHSRSSIPELEKMAKNWSDMGLDIDSVEGEQLNQLSGSTAYSYATRVESGGSIHPLSYTRELARVAMEHGAQIYSDSKVSKVERKGDKWQLTTDTATIDSEWVVFCTNGYTDDTLKGLKQTIIPLISVQAATRELTDEEYAQVLPEGHTIADTRRVIYYGRKDNRNRILLGSLGSSELCVGTDRDRIHNAFKTVFPQFKPEDIEFYWGGRIAHTKDLLPHLHEPAPGILAGLGCNGRGVAMGTVIGRILSERVLGKEQQDLAMPTTPYKSFAFHRFHEVGVSVTTKYFEMRDALEVKFS</sequence>
<organism evidence="3 4">
    <name type="scientific">Cocleimonas flava</name>
    <dbReference type="NCBI Taxonomy" id="634765"/>
    <lineage>
        <taxon>Bacteria</taxon>
        <taxon>Pseudomonadati</taxon>
        <taxon>Pseudomonadota</taxon>
        <taxon>Gammaproteobacteria</taxon>
        <taxon>Thiotrichales</taxon>
        <taxon>Thiotrichaceae</taxon>
        <taxon>Cocleimonas</taxon>
    </lineage>
</organism>
<dbReference type="InterPro" id="IPR036188">
    <property type="entry name" value="FAD/NAD-bd_sf"/>
</dbReference>
<dbReference type="RefSeq" id="WP_131904791.1">
    <property type="nucleotide sequence ID" value="NZ_BAAAFU010000008.1"/>
</dbReference>
<dbReference type="InterPro" id="IPR006076">
    <property type="entry name" value="FAD-dep_OxRdtase"/>
</dbReference>
<dbReference type="SUPFAM" id="SSF51905">
    <property type="entry name" value="FAD/NAD(P)-binding domain"/>
    <property type="match status" value="1"/>
</dbReference>
<keyword evidence="1" id="KW-0560">Oxidoreductase</keyword>
<proteinExistence type="predicted"/>
<dbReference type="OrthoDB" id="311718at2"/>
<dbReference type="Pfam" id="PF01266">
    <property type="entry name" value="DAO"/>
    <property type="match status" value="1"/>
</dbReference>
<dbReference type="Gene3D" id="3.50.50.60">
    <property type="entry name" value="FAD/NAD(P)-binding domain"/>
    <property type="match status" value="1"/>
</dbReference>
<keyword evidence="4" id="KW-1185">Reference proteome</keyword>
<evidence type="ECO:0000259" key="2">
    <source>
        <dbReference type="Pfam" id="PF01266"/>
    </source>
</evidence>
<dbReference type="GO" id="GO:0005737">
    <property type="term" value="C:cytoplasm"/>
    <property type="evidence" value="ECO:0007669"/>
    <property type="project" value="TreeGrafter"/>
</dbReference>
<evidence type="ECO:0000256" key="1">
    <source>
        <dbReference type="ARBA" id="ARBA00023002"/>
    </source>
</evidence>
<reference evidence="3 4" key="1">
    <citation type="submission" date="2019-03" db="EMBL/GenBank/DDBJ databases">
        <title>Genomic Encyclopedia of Type Strains, Phase IV (KMG-IV): sequencing the most valuable type-strain genomes for metagenomic binning, comparative biology and taxonomic classification.</title>
        <authorList>
            <person name="Goeker M."/>
        </authorList>
    </citation>
    <scope>NUCLEOTIDE SEQUENCE [LARGE SCALE GENOMIC DNA]</scope>
    <source>
        <strain evidence="3 4">DSM 24830</strain>
    </source>
</reference>
<feature type="domain" description="FAD dependent oxidoreductase" evidence="2">
    <location>
        <begin position="32"/>
        <end position="383"/>
    </location>
</feature>
<dbReference type="AlphaFoldDB" id="A0A4R1F8P7"/>
<dbReference type="Gene3D" id="3.30.9.10">
    <property type="entry name" value="D-Amino Acid Oxidase, subunit A, domain 2"/>
    <property type="match status" value="1"/>
</dbReference>
<gene>
    <name evidence="3" type="ORF">EV695_1003</name>
</gene>
<dbReference type="GO" id="GO:0016491">
    <property type="term" value="F:oxidoreductase activity"/>
    <property type="evidence" value="ECO:0007669"/>
    <property type="project" value="UniProtKB-KW"/>
</dbReference>